<keyword evidence="2" id="KW-1185">Reference proteome</keyword>
<dbReference type="OrthoDB" id="9793400at2"/>
<name>S9RWA4_9RHOB</name>
<gene>
    <name evidence="1" type="ORF">thalar_02523</name>
</gene>
<dbReference type="AlphaFoldDB" id="S9RWA4"/>
<dbReference type="Proteomes" id="UP000015351">
    <property type="component" value="Unassembled WGS sequence"/>
</dbReference>
<dbReference type="Gene3D" id="3.40.50.880">
    <property type="match status" value="1"/>
</dbReference>
<protein>
    <submittedName>
        <fullName evidence="1">Uncharacterized protein</fullName>
    </submittedName>
</protein>
<reference evidence="2" key="1">
    <citation type="journal article" date="2013" name="Stand. Genomic Sci.">
        <title>Genome sequence of the Litoreibacter arenae type strain (DSM 19593(T)), a member of the Roseobacter clade isolated from sea sand.</title>
        <authorList>
            <person name="Riedel T."/>
            <person name="Fiebig A."/>
            <person name="Petersen J."/>
            <person name="Gronow S."/>
            <person name="Kyrpides N.C."/>
            <person name="Goker M."/>
            <person name="Klenk H.P."/>
        </authorList>
    </citation>
    <scope>NUCLEOTIDE SEQUENCE [LARGE SCALE GENOMIC DNA]</scope>
    <source>
        <strain evidence="2">DSM 19593</strain>
    </source>
</reference>
<dbReference type="SUPFAM" id="SSF52317">
    <property type="entry name" value="Class I glutamine amidotransferase-like"/>
    <property type="match status" value="1"/>
</dbReference>
<dbReference type="HOGENOM" id="CLU_2770941_0_0_5"/>
<dbReference type="EMBL" id="AONI01000013">
    <property type="protein sequence ID" value="EPX78294.1"/>
    <property type="molecule type" value="Genomic_DNA"/>
</dbReference>
<dbReference type="RefSeq" id="WP_021101452.1">
    <property type="nucleotide sequence ID" value="NZ_KE557311.1"/>
</dbReference>
<dbReference type="STRING" id="1123360.thalar_02523"/>
<evidence type="ECO:0000313" key="1">
    <source>
        <dbReference type="EMBL" id="EPX78294.1"/>
    </source>
</evidence>
<proteinExistence type="predicted"/>
<dbReference type="InterPro" id="IPR029062">
    <property type="entry name" value="Class_I_gatase-like"/>
</dbReference>
<evidence type="ECO:0000313" key="2">
    <source>
        <dbReference type="Proteomes" id="UP000015351"/>
    </source>
</evidence>
<organism evidence="1 2">
    <name type="scientific">Litoreibacter arenae DSM 19593</name>
    <dbReference type="NCBI Taxonomy" id="1123360"/>
    <lineage>
        <taxon>Bacteria</taxon>
        <taxon>Pseudomonadati</taxon>
        <taxon>Pseudomonadota</taxon>
        <taxon>Alphaproteobacteria</taxon>
        <taxon>Rhodobacterales</taxon>
        <taxon>Roseobacteraceae</taxon>
        <taxon>Litoreibacter</taxon>
    </lineage>
</organism>
<dbReference type="eggNOG" id="COG4977">
    <property type="taxonomic scope" value="Bacteria"/>
</dbReference>
<comment type="caution">
    <text evidence="1">The sequence shown here is derived from an EMBL/GenBank/DDBJ whole genome shotgun (WGS) entry which is preliminary data.</text>
</comment>
<sequence length="69" mass="7484">MTVAQIRKHVRFGGKVEGICTGAATLARVGLLQDRIFTLHQENQPVFVENTLTGTANLLPHLGTARDLS</sequence>
<accession>S9RWA4</accession>